<name>A0A0M6ZCR6_9HYPH</name>
<keyword evidence="2" id="KW-1185">Reference proteome</keyword>
<protein>
    <submittedName>
        <fullName evidence="1">Uncharacterized protein</fullName>
    </submittedName>
</protein>
<evidence type="ECO:0000313" key="1">
    <source>
        <dbReference type="EMBL" id="CTQ77175.1"/>
    </source>
</evidence>
<dbReference type="GeneID" id="97672306"/>
<proteinExistence type="predicted"/>
<evidence type="ECO:0000313" key="2">
    <source>
        <dbReference type="Proteomes" id="UP000049983"/>
    </source>
</evidence>
<dbReference type="AlphaFoldDB" id="A0A0M6ZCR6"/>
<dbReference type="OrthoDB" id="66316at2"/>
<organism evidence="1 2">
    <name type="scientific">Roseibium album</name>
    <dbReference type="NCBI Taxonomy" id="311410"/>
    <lineage>
        <taxon>Bacteria</taxon>
        <taxon>Pseudomonadati</taxon>
        <taxon>Pseudomonadota</taxon>
        <taxon>Alphaproteobacteria</taxon>
        <taxon>Hyphomicrobiales</taxon>
        <taxon>Stappiaceae</taxon>
        <taxon>Roseibium</taxon>
    </lineage>
</organism>
<dbReference type="RefSeq" id="WP_055117633.1">
    <property type="nucleotide sequence ID" value="NZ_CANKXR010000004.1"/>
</dbReference>
<dbReference type="EMBL" id="CXWC01000013">
    <property type="protein sequence ID" value="CTQ77175.1"/>
    <property type="molecule type" value="Genomic_DNA"/>
</dbReference>
<reference evidence="2" key="1">
    <citation type="submission" date="2015-07" db="EMBL/GenBank/DDBJ databases">
        <authorList>
            <person name="Rodrigo-Torres Lidia"/>
            <person name="Arahal R.David."/>
        </authorList>
    </citation>
    <scope>NUCLEOTIDE SEQUENCE [LARGE SCALE GENOMIC DNA]</scope>
    <source>
        <strain evidence="2">CECT 5096</strain>
    </source>
</reference>
<accession>A0A0M6ZCR6</accession>
<sequence>MTPQMLLETLQTLPADLPLVFQTAEGDVGDGYHVTEFKLAQVNSIDCGGRLTSWREAALQLLDGHGGGHMNVGKFSSILGQSITRVTGLGESPLHVEFAHENRGMRIYEISRPRLHEGQVGVDLNEIRAHCKPALEHAATAETAGCCGSASASSCCA</sequence>
<dbReference type="Proteomes" id="UP000049983">
    <property type="component" value="Unassembled WGS sequence"/>
</dbReference>
<gene>
    <name evidence="1" type="ORF">LA5096_05037</name>
</gene>
<dbReference type="Pfam" id="PF20001">
    <property type="entry name" value="DUF6428"/>
    <property type="match status" value="1"/>
</dbReference>
<dbReference type="InterPro" id="IPR045534">
    <property type="entry name" value="DUF6428"/>
</dbReference>